<evidence type="ECO:0000256" key="1">
    <source>
        <dbReference type="SAM" id="Phobius"/>
    </source>
</evidence>
<evidence type="ECO:0000313" key="2">
    <source>
        <dbReference type="EMBL" id="GAA0747708.1"/>
    </source>
</evidence>
<reference evidence="2 3" key="1">
    <citation type="journal article" date="2019" name="Int. J. Syst. Evol. Microbiol.">
        <title>The Global Catalogue of Microorganisms (GCM) 10K type strain sequencing project: providing services to taxonomists for standard genome sequencing and annotation.</title>
        <authorList>
            <consortium name="The Broad Institute Genomics Platform"/>
            <consortium name="The Broad Institute Genome Sequencing Center for Infectious Disease"/>
            <person name="Wu L."/>
            <person name="Ma J."/>
        </authorList>
    </citation>
    <scope>NUCLEOTIDE SEQUENCE [LARGE SCALE GENOMIC DNA]</scope>
    <source>
        <strain evidence="2 3">JCM 1407</strain>
    </source>
</reference>
<keyword evidence="1" id="KW-0812">Transmembrane</keyword>
<keyword evidence="1" id="KW-0472">Membrane</keyword>
<sequence>MDIKKRNVIIILISFVVLFVSIYYIALVRTKSSKADSSKRQVNSLEDGNGSVTVGSNKDGVLSKEGKLVFKLQYTKGGDFVKVREENVKDSLELEGKDRKQIENMYKEEGYEVEKFTSAQVTLLKKIDKYMPNKYVLGIKGDKIAIYRTDENGNMYIEDEQKDITDIKINRLKEQDIEMLTKGNKYFQCDTREEVESRLGDYE</sequence>
<evidence type="ECO:0008006" key="4">
    <source>
        <dbReference type="Google" id="ProtNLM"/>
    </source>
</evidence>
<feature type="transmembrane region" description="Helical" evidence="1">
    <location>
        <begin position="7"/>
        <end position="26"/>
    </location>
</feature>
<keyword evidence="3" id="KW-1185">Reference proteome</keyword>
<organism evidence="2 3">
    <name type="scientific">Clostridium oceanicum</name>
    <dbReference type="NCBI Taxonomy" id="1543"/>
    <lineage>
        <taxon>Bacteria</taxon>
        <taxon>Bacillati</taxon>
        <taxon>Bacillota</taxon>
        <taxon>Clostridia</taxon>
        <taxon>Eubacteriales</taxon>
        <taxon>Clostridiaceae</taxon>
        <taxon>Clostridium</taxon>
    </lineage>
</organism>
<keyword evidence="1" id="KW-1133">Transmembrane helix</keyword>
<name>A0ABN1JW15_9CLOT</name>
<accession>A0ABN1JW15</accession>
<dbReference type="EMBL" id="BAAACG010000019">
    <property type="protein sequence ID" value="GAA0747708.1"/>
    <property type="molecule type" value="Genomic_DNA"/>
</dbReference>
<proteinExistence type="predicted"/>
<protein>
    <recommendedName>
        <fullName evidence="4">Bypass of forespore C C-terminal domain-containing protein</fullName>
    </recommendedName>
</protein>
<evidence type="ECO:0000313" key="3">
    <source>
        <dbReference type="Proteomes" id="UP001501510"/>
    </source>
</evidence>
<dbReference type="RefSeq" id="WP_343764242.1">
    <property type="nucleotide sequence ID" value="NZ_BAAACG010000019.1"/>
</dbReference>
<comment type="caution">
    <text evidence="2">The sequence shown here is derived from an EMBL/GenBank/DDBJ whole genome shotgun (WGS) entry which is preliminary data.</text>
</comment>
<gene>
    <name evidence="2" type="ORF">GCM10008906_37140</name>
</gene>
<dbReference type="Proteomes" id="UP001501510">
    <property type="component" value="Unassembled WGS sequence"/>
</dbReference>